<comment type="caution">
    <text evidence="1">The sequence shown here is derived from an EMBL/GenBank/DDBJ whole genome shotgun (WGS) entry which is preliminary data.</text>
</comment>
<accession>A0ABU9R2W8</accession>
<dbReference type="EMBL" id="JAZHGA010000011">
    <property type="protein sequence ID" value="MEM5341386.1"/>
    <property type="molecule type" value="Genomic_DNA"/>
</dbReference>
<gene>
    <name evidence="1" type="ORF">V4C56_17390</name>
</gene>
<evidence type="ECO:0000313" key="2">
    <source>
        <dbReference type="Proteomes" id="UP001481677"/>
    </source>
</evidence>
<reference evidence="1 2" key="1">
    <citation type="submission" date="2024-01" db="EMBL/GenBank/DDBJ databases">
        <title>The diversity of rhizobia nodulating Mimosa spp. in eleven states of Brazil covering several biomes is determined by host plant, location, and edaphic factors.</title>
        <authorList>
            <person name="Rouws L."/>
            <person name="Barauna A."/>
            <person name="Beukes C."/>
            <person name="De Faria S.M."/>
            <person name="Gross E."/>
            <person name="Dos Reis Junior F.B."/>
            <person name="Simon M."/>
            <person name="Maluk M."/>
            <person name="Odee D.W."/>
            <person name="Kenicer G."/>
            <person name="Young J.P.W."/>
            <person name="Reis V.M."/>
            <person name="Zilli J."/>
            <person name="James E.K."/>
        </authorList>
    </citation>
    <scope>NUCLEOTIDE SEQUENCE [LARGE SCALE GENOMIC DNA]</scope>
    <source>
        <strain evidence="1 2">JPY530</strain>
    </source>
</reference>
<proteinExistence type="predicted"/>
<dbReference type="Proteomes" id="UP001481677">
    <property type="component" value="Unassembled WGS sequence"/>
</dbReference>
<dbReference type="RefSeq" id="WP_342958958.1">
    <property type="nucleotide sequence ID" value="NZ_JAZHFZ010000010.1"/>
</dbReference>
<sequence length="49" mass="5903">MNLHDEVEELWMEDKHVALARRCVEQQQLVARNLDAIDARRLLKTMREK</sequence>
<name>A0ABU9R2W8_9BURK</name>
<evidence type="ECO:0000313" key="1">
    <source>
        <dbReference type="EMBL" id="MEM5341386.1"/>
    </source>
</evidence>
<protein>
    <submittedName>
        <fullName evidence="1">Uncharacterized protein</fullName>
    </submittedName>
</protein>
<organism evidence="1 2">
    <name type="scientific">Paraburkholderia azotifigens</name>
    <dbReference type="NCBI Taxonomy" id="2057004"/>
    <lineage>
        <taxon>Bacteria</taxon>
        <taxon>Pseudomonadati</taxon>
        <taxon>Pseudomonadota</taxon>
        <taxon>Betaproteobacteria</taxon>
        <taxon>Burkholderiales</taxon>
        <taxon>Burkholderiaceae</taxon>
        <taxon>Paraburkholderia</taxon>
    </lineage>
</organism>
<keyword evidence="2" id="KW-1185">Reference proteome</keyword>